<feature type="transmembrane region" description="Helical" evidence="7">
    <location>
        <begin position="157"/>
        <end position="181"/>
    </location>
</feature>
<feature type="transmembrane region" description="Helical" evidence="7">
    <location>
        <begin position="70"/>
        <end position="92"/>
    </location>
</feature>
<evidence type="ECO:0000256" key="4">
    <source>
        <dbReference type="ARBA" id="ARBA00022692"/>
    </source>
</evidence>
<evidence type="ECO:0000256" key="2">
    <source>
        <dbReference type="ARBA" id="ARBA00010792"/>
    </source>
</evidence>
<feature type="transmembrane region" description="Helical" evidence="7">
    <location>
        <begin position="193"/>
        <end position="213"/>
    </location>
</feature>
<evidence type="ECO:0000256" key="7">
    <source>
        <dbReference type="RuleBase" id="RU367016"/>
    </source>
</evidence>
<dbReference type="Proteomes" id="UP001162891">
    <property type="component" value="Chromosome"/>
</dbReference>
<protein>
    <submittedName>
        <fullName evidence="9">Membrane protein</fullName>
    </submittedName>
</protein>
<sequence length="231" mass="25159">MLEQLVQMLGGHSLHIGYGFVFGTLLLCGFGLPLPEDVVLVTGGVLAWLEASQRLGVETASFSIMVRDPALLAMVLFGLAGILAGDSVIFFAGRKFGVRLADFRPLRRLITPAKLEKVEKLMRRRGNIVVVIARYLPGIRAPTYFTAGHAGLPYWEFLVFDGAAALVSAPLWVCIGFYFGSNIEEAARFAARFGHYILVTMAVVLLGIGLRWLQARRAAANAPPAPQSERD</sequence>
<dbReference type="RefSeq" id="WP_248358232.1">
    <property type="nucleotide sequence ID" value="NZ_AP025591.1"/>
</dbReference>
<dbReference type="PANTHER" id="PTHR30353:SF15">
    <property type="entry name" value="INNER MEMBRANE PROTEIN YABI"/>
    <property type="match status" value="1"/>
</dbReference>
<accession>A0ABM7WQ31</accession>
<name>A0ABM7WQ31_9BACT</name>
<dbReference type="InterPro" id="IPR032818">
    <property type="entry name" value="DedA-like"/>
</dbReference>
<keyword evidence="4 7" id="KW-0812">Transmembrane</keyword>
<organism evidence="9 10">
    <name type="scientific">Anaeromyxobacter oryzae</name>
    <dbReference type="NCBI Taxonomy" id="2918170"/>
    <lineage>
        <taxon>Bacteria</taxon>
        <taxon>Pseudomonadati</taxon>
        <taxon>Myxococcota</taxon>
        <taxon>Myxococcia</taxon>
        <taxon>Myxococcales</taxon>
        <taxon>Cystobacterineae</taxon>
        <taxon>Anaeromyxobacteraceae</taxon>
        <taxon>Anaeromyxobacter</taxon>
    </lineage>
</organism>
<evidence type="ECO:0000256" key="6">
    <source>
        <dbReference type="ARBA" id="ARBA00023136"/>
    </source>
</evidence>
<evidence type="ECO:0000259" key="8">
    <source>
        <dbReference type="Pfam" id="PF09335"/>
    </source>
</evidence>
<keyword evidence="3 7" id="KW-1003">Cell membrane</keyword>
<evidence type="ECO:0000256" key="3">
    <source>
        <dbReference type="ARBA" id="ARBA00022475"/>
    </source>
</evidence>
<dbReference type="PANTHER" id="PTHR30353">
    <property type="entry name" value="INNER MEMBRANE PROTEIN DEDA-RELATED"/>
    <property type="match status" value="1"/>
</dbReference>
<comment type="similarity">
    <text evidence="2 7">Belongs to the DedA family.</text>
</comment>
<comment type="subcellular location">
    <subcellularLocation>
        <location evidence="1 7">Cell membrane</location>
        <topology evidence="1 7">Multi-pass membrane protein</topology>
    </subcellularLocation>
</comment>
<keyword evidence="5 7" id="KW-1133">Transmembrane helix</keyword>
<evidence type="ECO:0000256" key="1">
    <source>
        <dbReference type="ARBA" id="ARBA00004651"/>
    </source>
</evidence>
<dbReference type="Pfam" id="PF09335">
    <property type="entry name" value="VTT_dom"/>
    <property type="match status" value="1"/>
</dbReference>
<dbReference type="EMBL" id="AP025591">
    <property type="protein sequence ID" value="BDG01573.1"/>
    <property type="molecule type" value="Genomic_DNA"/>
</dbReference>
<evidence type="ECO:0000313" key="10">
    <source>
        <dbReference type="Proteomes" id="UP001162891"/>
    </source>
</evidence>
<gene>
    <name evidence="9" type="ORF">AMOR_05690</name>
</gene>
<keyword evidence="6 7" id="KW-0472">Membrane</keyword>
<feature type="domain" description="VTT" evidence="8">
    <location>
        <begin position="35"/>
        <end position="176"/>
    </location>
</feature>
<feature type="transmembrane region" description="Helical" evidence="7">
    <location>
        <begin position="126"/>
        <end position="145"/>
    </location>
</feature>
<keyword evidence="10" id="KW-1185">Reference proteome</keyword>
<reference evidence="10" key="1">
    <citation type="journal article" date="2022" name="Int. J. Syst. Evol. Microbiol.">
        <title>Anaeromyxobacter oryzae sp. nov., Anaeromyxobacter diazotrophicus sp. nov. and Anaeromyxobacter paludicola sp. nov., isolated from paddy soils.</title>
        <authorList>
            <person name="Itoh H."/>
            <person name="Xu Z."/>
            <person name="Mise K."/>
            <person name="Masuda Y."/>
            <person name="Ushijima N."/>
            <person name="Hayakawa C."/>
            <person name="Shiratori Y."/>
            <person name="Senoo K."/>
        </authorList>
    </citation>
    <scope>NUCLEOTIDE SEQUENCE [LARGE SCALE GENOMIC DNA]</scope>
    <source>
        <strain evidence="10">Red232</strain>
    </source>
</reference>
<evidence type="ECO:0000256" key="5">
    <source>
        <dbReference type="ARBA" id="ARBA00022989"/>
    </source>
</evidence>
<evidence type="ECO:0000313" key="9">
    <source>
        <dbReference type="EMBL" id="BDG01573.1"/>
    </source>
</evidence>
<feature type="transmembrane region" description="Helical" evidence="7">
    <location>
        <begin position="12"/>
        <end position="32"/>
    </location>
</feature>
<proteinExistence type="inferred from homology"/>
<dbReference type="InterPro" id="IPR032816">
    <property type="entry name" value="VTT_dom"/>
</dbReference>